<gene>
    <name evidence="11" type="ORF">ONB1V03_LOCUS7628</name>
</gene>
<dbReference type="InterPro" id="IPR020843">
    <property type="entry name" value="ER"/>
</dbReference>
<dbReference type="InterPro" id="IPR057326">
    <property type="entry name" value="KR_dom"/>
</dbReference>
<evidence type="ECO:0000256" key="4">
    <source>
        <dbReference type="ARBA" id="ARBA00022857"/>
    </source>
</evidence>
<evidence type="ECO:0000256" key="2">
    <source>
        <dbReference type="ARBA" id="ARBA00022516"/>
    </source>
</evidence>
<dbReference type="Proteomes" id="UP000728032">
    <property type="component" value="Unassembled WGS sequence"/>
</dbReference>
<evidence type="ECO:0000256" key="8">
    <source>
        <dbReference type="ARBA" id="ARBA00023268"/>
    </source>
</evidence>
<reference evidence="11" key="1">
    <citation type="submission" date="2020-11" db="EMBL/GenBank/DDBJ databases">
        <authorList>
            <person name="Tran Van P."/>
        </authorList>
    </citation>
    <scope>NUCLEOTIDE SEQUENCE</scope>
</reference>
<dbReference type="InterPro" id="IPR036291">
    <property type="entry name" value="NAD(P)-bd_dom_sf"/>
</dbReference>
<keyword evidence="8" id="KW-0511">Multifunctional enzyme</keyword>
<feature type="domain" description="Enoyl reductase (ER)" evidence="10">
    <location>
        <begin position="1"/>
        <end position="216"/>
    </location>
</feature>
<keyword evidence="3" id="KW-0276">Fatty acid metabolism</keyword>
<evidence type="ECO:0000259" key="9">
    <source>
        <dbReference type="SMART" id="SM00822"/>
    </source>
</evidence>
<keyword evidence="4" id="KW-0521">NADP</keyword>
<dbReference type="SMART" id="SM00822">
    <property type="entry name" value="PKS_KR"/>
    <property type="match status" value="1"/>
</dbReference>
<dbReference type="InterPro" id="IPR050091">
    <property type="entry name" value="PKS_NRPS_Biosynth_Enz"/>
</dbReference>
<dbReference type="OrthoDB" id="6503696at2759"/>
<dbReference type="EMBL" id="OC918780">
    <property type="protein sequence ID" value="CAD7650092.1"/>
    <property type="molecule type" value="Genomic_DNA"/>
</dbReference>
<evidence type="ECO:0000256" key="1">
    <source>
        <dbReference type="ARBA" id="ARBA00022450"/>
    </source>
</evidence>
<dbReference type="GO" id="GO:0004312">
    <property type="term" value="F:fatty acid synthase activity"/>
    <property type="evidence" value="ECO:0007669"/>
    <property type="project" value="TreeGrafter"/>
</dbReference>
<dbReference type="SUPFAM" id="SSF51735">
    <property type="entry name" value="NAD(P)-binding Rossmann-fold domains"/>
    <property type="match status" value="2"/>
</dbReference>
<dbReference type="PANTHER" id="PTHR43775:SF7">
    <property type="entry name" value="FATTY ACID SYNTHASE"/>
    <property type="match status" value="1"/>
</dbReference>
<keyword evidence="1" id="KW-0596">Phosphopantetheine</keyword>
<keyword evidence="7" id="KW-0275">Fatty acid biosynthesis</keyword>
<dbReference type="GO" id="GO:0006633">
    <property type="term" value="P:fatty acid biosynthetic process"/>
    <property type="evidence" value="ECO:0007669"/>
    <property type="project" value="UniProtKB-KW"/>
</dbReference>
<evidence type="ECO:0000256" key="7">
    <source>
        <dbReference type="ARBA" id="ARBA00023160"/>
    </source>
</evidence>
<keyword evidence="12" id="KW-1185">Reference proteome</keyword>
<evidence type="ECO:0000313" key="11">
    <source>
        <dbReference type="EMBL" id="CAD7650092.1"/>
    </source>
</evidence>
<evidence type="ECO:0000259" key="10">
    <source>
        <dbReference type="SMART" id="SM00829"/>
    </source>
</evidence>
<dbReference type="Pfam" id="PF13602">
    <property type="entry name" value="ADH_zinc_N_2"/>
    <property type="match status" value="1"/>
</dbReference>
<evidence type="ECO:0000256" key="3">
    <source>
        <dbReference type="ARBA" id="ARBA00022832"/>
    </source>
</evidence>
<dbReference type="EMBL" id="CAJPVJ010003955">
    <property type="protein sequence ID" value="CAG2168135.1"/>
    <property type="molecule type" value="Genomic_DNA"/>
</dbReference>
<accession>A0A7R9M0F9</accession>
<evidence type="ECO:0000313" key="12">
    <source>
        <dbReference type="Proteomes" id="UP000728032"/>
    </source>
</evidence>
<feature type="domain" description="Ketoreductase" evidence="9">
    <location>
        <begin position="249"/>
        <end position="433"/>
    </location>
</feature>
<organism evidence="11">
    <name type="scientific">Oppiella nova</name>
    <dbReference type="NCBI Taxonomy" id="334625"/>
    <lineage>
        <taxon>Eukaryota</taxon>
        <taxon>Metazoa</taxon>
        <taxon>Ecdysozoa</taxon>
        <taxon>Arthropoda</taxon>
        <taxon>Chelicerata</taxon>
        <taxon>Arachnida</taxon>
        <taxon>Acari</taxon>
        <taxon>Acariformes</taxon>
        <taxon>Sarcoptiformes</taxon>
        <taxon>Oribatida</taxon>
        <taxon>Brachypylina</taxon>
        <taxon>Oppioidea</taxon>
        <taxon>Oppiidae</taxon>
        <taxon>Oppiella</taxon>
    </lineage>
</organism>
<dbReference type="Pfam" id="PF08659">
    <property type="entry name" value="KR"/>
    <property type="match status" value="1"/>
</dbReference>
<dbReference type="AlphaFoldDB" id="A0A7R9M0F9"/>
<sequence length="788" mass="89015">MTTIPHHWSMAEAVTILSAYSTLWYGLIKRANIKRGESILIHSAAGAVGQSAINMCLHYGCDIYVTVGTEEKKDFLTKEYNIPVNRVFNSRDTLFKNQIMDATNGKGVDIVINSLSGDKLDASIECLAKNGRIIDVEKYDRFGERNANYVVKNNLQLIMAHFDNDIEFLNEFYDWMHKNCTNGCVKPINYTVFNASEAEKAFRFMTTGKHIGKVVLKMRDEEMDRQPLKAIKPAVDMMVTVKTRFNPNKVYIITGGLGGMGREMIPWMQKLGARKFMVTSRTGIQNNYIEFVVNRFRNDRHYSSDWLVSTADCVTTEGTQQLLKEAQKLGPIGGVFHLAVNLSDGFVANHTIDTFGVTIDVKAKILVNLDQLSRQLTYELDYFVAFTSIGTGKGTASLTNYGYANSVCERICEARRRDGLHGLAVQLGPIGDVGMVEYLQHRDEIYRVTALKQVNAHSYCHLLDTLLAINTPVVTAFAYQDTKLATHGTRQSRMVEDLWHQLGIDPDSTPDTVTIGDIGVESLFAVEIQYEFERQWHIQASLYHVRTINIGMLKDYGHGDYLPLKSHIDAMVSLSSALSNQVFILASDKYTKLNNIETGRPIYIMPTLTANFSAFADWAQRHDRPVIGLNWTRGLNKLSSLTEVNGHFEKLLHHLEPNGAFDVDYFPDVFTGCHESERLLGLRGIKYRIIDWFDATIRTVLMHPIVKLIQEFKVLIGMCHDQLHIVLNNIVCIPFTKSIILFNVYYATIFSQTVNTSAQFVTGQGVNHNIDSLSVRHIHYVILEESIS</sequence>
<dbReference type="CDD" id="cd05195">
    <property type="entry name" value="enoyl_red"/>
    <property type="match status" value="1"/>
</dbReference>
<dbReference type="InterPro" id="IPR013968">
    <property type="entry name" value="PKS_KR"/>
</dbReference>
<dbReference type="SMART" id="SM00829">
    <property type="entry name" value="PKS_ER"/>
    <property type="match status" value="1"/>
</dbReference>
<dbReference type="PANTHER" id="PTHR43775">
    <property type="entry name" value="FATTY ACID SYNTHASE"/>
    <property type="match status" value="1"/>
</dbReference>
<keyword evidence="5" id="KW-0560">Oxidoreductase</keyword>
<evidence type="ECO:0000256" key="5">
    <source>
        <dbReference type="ARBA" id="ARBA00023002"/>
    </source>
</evidence>
<proteinExistence type="predicted"/>
<name>A0A7R9M0F9_9ACAR</name>
<protein>
    <recommendedName>
        <fullName evidence="13">Enoyl reductase (ER) domain-containing protein</fullName>
    </recommendedName>
</protein>
<keyword evidence="2" id="KW-0444">Lipid biosynthesis</keyword>
<evidence type="ECO:0008006" key="13">
    <source>
        <dbReference type="Google" id="ProtNLM"/>
    </source>
</evidence>
<keyword evidence="6" id="KW-0443">Lipid metabolism</keyword>
<evidence type="ECO:0000256" key="6">
    <source>
        <dbReference type="ARBA" id="ARBA00023098"/>
    </source>
</evidence>
<dbReference type="Gene3D" id="3.90.180.10">
    <property type="entry name" value="Medium-chain alcohol dehydrogenases, catalytic domain"/>
    <property type="match status" value="1"/>
</dbReference>
<dbReference type="GO" id="GO:0016491">
    <property type="term" value="F:oxidoreductase activity"/>
    <property type="evidence" value="ECO:0007669"/>
    <property type="project" value="UniProtKB-KW"/>
</dbReference>
<dbReference type="Gene3D" id="3.40.50.720">
    <property type="entry name" value="NAD(P)-binding Rossmann-like Domain"/>
    <property type="match status" value="1"/>
</dbReference>